<feature type="chain" id="PRO_5012874438" description="Cytochrome P450" evidence="10">
    <location>
        <begin position="19"/>
        <end position="393"/>
    </location>
</feature>
<dbReference type="GO" id="GO:0016020">
    <property type="term" value="C:membrane"/>
    <property type="evidence" value="ECO:0007669"/>
    <property type="project" value="UniProtKB-SubCell"/>
</dbReference>
<evidence type="ECO:0000313" key="12">
    <source>
        <dbReference type="Proteomes" id="UP000006882"/>
    </source>
</evidence>
<evidence type="ECO:0008006" key="13">
    <source>
        <dbReference type="Google" id="ProtNLM"/>
    </source>
</evidence>
<evidence type="ECO:0000256" key="5">
    <source>
        <dbReference type="ARBA" id="ARBA00022723"/>
    </source>
</evidence>
<name>A0A251PC23_PRUPE</name>
<dbReference type="InterPro" id="IPR036396">
    <property type="entry name" value="Cyt_P450_sf"/>
</dbReference>
<dbReference type="PANTHER" id="PTHR47943:SF9">
    <property type="entry name" value="CYTOCHROME P450"/>
    <property type="match status" value="1"/>
</dbReference>
<dbReference type="eggNOG" id="KOG0156">
    <property type="taxonomic scope" value="Eukaryota"/>
</dbReference>
<dbReference type="Proteomes" id="UP000006882">
    <property type="component" value="Chromosome G5"/>
</dbReference>
<keyword evidence="9" id="KW-0472">Membrane</keyword>
<keyword evidence="12" id="KW-1185">Reference proteome</keyword>
<keyword evidence="10" id="KW-0732">Signal</keyword>
<dbReference type="GO" id="GO:0016705">
    <property type="term" value="F:oxidoreductase activity, acting on paired donors, with incorporation or reduction of molecular oxygen"/>
    <property type="evidence" value="ECO:0007669"/>
    <property type="project" value="InterPro"/>
</dbReference>
<evidence type="ECO:0000313" key="11">
    <source>
        <dbReference type="EMBL" id="ONI09128.1"/>
    </source>
</evidence>
<dbReference type="AlphaFoldDB" id="A0A251PC23"/>
<accession>A0A251PC23</accession>
<comment type="similarity">
    <text evidence="3">Belongs to the cytochrome P450 family.</text>
</comment>
<evidence type="ECO:0000256" key="6">
    <source>
        <dbReference type="ARBA" id="ARBA00023002"/>
    </source>
</evidence>
<evidence type="ECO:0000256" key="7">
    <source>
        <dbReference type="ARBA" id="ARBA00023004"/>
    </source>
</evidence>
<evidence type="ECO:0000256" key="1">
    <source>
        <dbReference type="ARBA" id="ARBA00001971"/>
    </source>
</evidence>
<reference evidence="11 12" key="1">
    <citation type="journal article" date="2013" name="Nat. Genet.">
        <title>The high-quality draft genome of peach (Prunus persica) identifies unique patterns of genetic diversity, domestication and genome evolution.</title>
        <authorList>
            <consortium name="International Peach Genome Initiative"/>
            <person name="Verde I."/>
            <person name="Abbott A.G."/>
            <person name="Scalabrin S."/>
            <person name="Jung S."/>
            <person name="Shu S."/>
            <person name="Marroni F."/>
            <person name="Zhebentyayeva T."/>
            <person name="Dettori M.T."/>
            <person name="Grimwood J."/>
            <person name="Cattonaro F."/>
            <person name="Zuccolo A."/>
            <person name="Rossini L."/>
            <person name="Jenkins J."/>
            <person name="Vendramin E."/>
            <person name="Meisel L.A."/>
            <person name="Decroocq V."/>
            <person name="Sosinski B."/>
            <person name="Prochnik S."/>
            <person name="Mitros T."/>
            <person name="Policriti A."/>
            <person name="Cipriani G."/>
            <person name="Dondini L."/>
            <person name="Ficklin S."/>
            <person name="Goodstein D.M."/>
            <person name="Xuan P."/>
            <person name="Del Fabbro C."/>
            <person name="Aramini V."/>
            <person name="Copetti D."/>
            <person name="Gonzalez S."/>
            <person name="Horner D.S."/>
            <person name="Falchi R."/>
            <person name="Lucas S."/>
            <person name="Mica E."/>
            <person name="Maldonado J."/>
            <person name="Lazzari B."/>
            <person name="Bielenberg D."/>
            <person name="Pirona R."/>
            <person name="Miculan M."/>
            <person name="Barakat A."/>
            <person name="Testolin R."/>
            <person name="Stella A."/>
            <person name="Tartarini S."/>
            <person name="Tonutti P."/>
            <person name="Arus P."/>
            <person name="Orellana A."/>
            <person name="Wells C."/>
            <person name="Main D."/>
            <person name="Vizzotto G."/>
            <person name="Silva H."/>
            <person name="Salamini F."/>
            <person name="Schmutz J."/>
            <person name="Morgante M."/>
            <person name="Rokhsar D.S."/>
        </authorList>
    </citation>
    <scope>NUCLEOTIDE SEQUENCE [LARGE SCALE GENOMIC DNA]</scope>
    <source>
        <strain evidence="12">cv. Nemared</strain>
    </source>
</reference>
<dbReference type="STRING" id="3760.A0A251PC23"/>
<keyword evidence="6" id="KW-0560">Oxidoreductase</keyword>
<evidence type="ECO:0000256" key="2">
    <source>
        <dbReference type="ARBA" id="ARBA00004370"/>
    </source>
</evidence>
<dbReference type="InterPro" id="IPR001128">
    <property type="entry name" value="Cyt_P450"/>
</dbReference>
<evidence type="ECO:0000256" key="4">
    <source>
        <dbReference type="ARBA" id="ARBA00022617"/>
    </source>
</evidence>
<evidence type="ECO:0000256" key="10">
    <source>
        <dbReference type="SAM" id="SignalP"/>
    </source>
</evidence>
<sequence length="393" mass="44456">MTASARAILLLFLTFLWSLILRPRHRKLPPGPWALPVIGNLHMLGNLPHRSLRDLAKKYGPIMSMRLGTKTTIVVSSPEAAELFLKSHDTIFASRPKVQSSDYLLYGSKDMAFSEYGPYWRHIRKLCTLQLLCPSKIETFAPLRREEVGSLVESLKKAAAEGQVVDLSEKVGELLEDITNRMVLGSKTDDTCDMKGIIEELVLLMGAVNISDCLPFLSPFDFQGLTKRMTRLSKRIDQLLEKIIGEHQEVSKSGQAHQGHRHKDFVDVMLSLMHQPLNPNDEQVYMIDRTNVKAIILDMISGAFDTSTTAIVWTLAELLRHPRVMKHLQQELQSVIGTDQMVEESDFSKLGYLNMVLKESFRLHPVSPLLIRHASMEDITVEGHDIPKNRQSL</sequence>
<keyword evidence="7" id="KW-0408">Iron</keyword>
<dbReference type="GO" id="GO:0005506">
    <property type="term" value="F:iron ion binding"/>
    <property type="evidence" value="ECO:0007669"/>
    <property type="project" value="InterPro"/>
</dbReference>
<comment type="cofactor">
    <cofactor evidence="1">
        <name>heme</name>
        <dbReference type="ChEBI" id="CHEBI:30413"/>
    </cofactor>
</comment>
<dbReference type="Gramene" id="ONI09128">
    <property type="protein sequence ID" value="ONI09128"/>
    <property type="gene ID" value="PRUPE_5G219900"/>
</dbReference>
<dbReference type="InterPro" id="IPR002401">
    <property type="entry name" value="Cyt_P450_E_grp-I"/>
</dbReference>
<protein>
    <recommendedName>
        <fullName evidence="13">Cytochrome P450</fullName>
    </recommendedName>
</protein>
<dbReference type="Gene3D" id="1.10.630.10">
    <property type="entry name" value="Cytochrome P450"/>
    <property type="match status" value="1"/>
</dbReference>
<dbReference type="PANTHER" id="PTHR47943">
    <property type="entry name" value="CYTOCHROME P450 93A3-LIKE"/>
    <property type="match status" value="1"/>
</dbReference>
<evidence type="ECO:0000256" key="3">
    <source>
        <dbReference type="ARBA" id="ARBA00010617"/>
    </source>
</evidence>
<dbReference type="GO" id="GO:0020037">
    <property type="term" value="F:heme binding"/>
    <property type="evidence" value="ECO:0007669"/>
    <property type="project" value="InterPro"/>
</dbReference>
<proteinExistence type="inferred from homology"/>
<dbReference type="SUPFAM" id="SSF48264">
    <property type="entry name" value="Cytochrome P450"/>
    <property type="match status" value="1"/>
</dbReference>
<comment type="subcellular location">
    <subcellularLocation>
        <location evidence="2">Membrane</location>
    </subcellularLocation>
</comment>
<feature type="signal peptide" evidence="10">
    <location>
        <begin position="1"/>
        <end position="18"/>
    </location>
</feature>
<keyword evidence="4" id="KW-0349">Heme</keyword>
<evidence type="ECO:0000256" key="8">
    <source>
        <dbReference type="ARBA" id="ARBA00023033"/>
    </source>
</evidence>
<keyword evidence="8" id="KW-0503">Monooxygenase</keyword>
<evidence type="ECO:0000256" key="9">
    <source>
        <dbReference type="ARBA" id="ARBA00023136"/>
    </source>
</evidence>
<dbReference type="GO" id="GO:0004497">
    <property type="term" value="F:monooxygenase activity"/>
    <property type="evidence" value="ECO:0007669"/>
    <property type="project" value="UniProtKB-KW"/>
</dbReference>
<dbReference type="Pfam" id="PF00067">
    <property type="entry name" value="p450"/>
    <property type="match status" value="1"/>
</dbReference>
<gene>
    <name evidence="11" type="ORF">PRUPE_5G219900</name>
</gene>
<keyword evidence="5" id="KW-0479">Metal-binding</keyword>
<dbReference type="PRINTS" id="PR00463">
    <property type="entry name" value="EP450I"/>
</dbReference>
<organism evidence="11 12">
    <name type="scientific">Prunus persica</name>
    <name type="common">Peach</name>
    <name type="synonym">Amygdalus persica</name>
    <dbReference type="NCBI Taxonomy" id="3760"/>
    <lineage>
        <taxon>Eukaryota</taxon>
        <taxon>Viridiplantae</taxon>
        <taxon>Streptophyta</taxon>
        <taxon>Embryophyta</taxon>
        <taxon>Tracheophyta</taxon>
        <taxon>Spermatophyta</taxon>
        <taxon>Magnoliopsida</taxon>
        <taxon>eudicotyledons</taxon>
        <taxon>Gunneridae</taxon>
        <taxon>Pentapetalae</taxon>
        <taxon>rosids</taxon>
        <taxon>fabids</taxon>
        <taxon>Rosales</taxon>
        <taxon>Rosaceae</taxon>
        <taxon>Amygdaloideae</taxon>
        <taxon>Amygdaleae</taxon>
        <taxon>Prunus</taxon>
    </lineage>
</organism>
<dbReference type="EMBL" id="CM007655">
    <property type="protein sequence ID" value="ONI09128.1"/>
    <property type="molecule type" value="Genomic_DNA"/>
</dbReference>